<dbReference type="HAMAP" id="MF_00834">
    <property type="entry name" value="BioA"/>
    <property type="match status" value="1"/>
</dbReference>
<reference evidence="10 11" key="1">
    <citation type="submission" date="2017-06" db="EMBL/GenBank/DDBJ databases">
        <authorList>
            <person name="Kim H.J."/>
            <person name="Triplett B.A."/>
        </authorList>
    </citation>
    <scope>NUCLEOTIDE SEQUENCE [LARGE SCALE GENOMIC DNA]</scope>
    <source>
        <strain evidence="10 11">DSM 14713</strain>
    </source>
</reference>
<dbReference type="GO" id="GO:0004015">
    <property type="term" value="F:adenosylmethionine-8-amino-7-oxononanoate transaminase activity"/>
    <property type="evidence" value="ECO:0007669"/>
    <property type="project" value="UniProtKB-UniRule"/>
</dbReference>
<comment type="pathway">
    <text evidence="2 9">Cofactor biosynthesis; biotin biosynthesis; 7,8-diaminononanoate from 8-amino-7-oxononanoate (SAM route): step 1/1.</text>
</comment>
<keyword evidence="11" id="KW-1185">Reference proteome</keyword>
<evidence type="ECO:0000256" key="9">
    <source>
        <dbReference type="HAMAP-Rule" id="MF_00834"/>
    </source>
</evidence>
<keyword evidence="9" id="KW-0963">Cytoplasm</keyword>
<protein>
    <recommendedName>
        <fullName evidence="9">Adenosylmethionine-8-amino-7-oxononanoate aminotransferase</fullName>
        <ecNumber evidence="9">2.6.1.62</ecNumber>
    </recommendedName>
    <alternativeName>
        <fullName evidence="9">7,8-diamino-pelargonic acid aminotransferase</fullName>
        <shortName evidence="9">DAPA AT</shortName>
        <shortName evidence="9">DAPA aminotransferase</shortName>
    </alternativeName>
    <alternativeName>
        <fullName evidence="9">7,8-diaminononanoate synthase</fullName>
        <shortName evidence="9">DANS</shortName>
    </alternativeName>
    <alternativeName>
        <fullName evidence="9">Diaminopelargonic acid synthase</fullName>
    </alternativeName>
</protein>
<dbReference type="InterPro" id="IPR005814">
    <property type="entry name" value="Aminotrans_3"/>
</dbReference>
<feature type="binding site" evidence="9">
    <location>
        <position position="407"/>
    </location>
    <ligand>
        <name>substrate</name>
    </ligand>
</feature>
<dbReference type="GO" id="GO:0009102">
    <property type="term" value="P:biotin biosynthetic process"/>
    <property type="evidence" value="ECO:0007669"/>
    <property type="project" value="UniProtKB-UniRule"/>
</dbReference>
<keyword evidence="3 9" id="KW-0032">Aminotransferase</keyword>
<comment type="function">
    <text evidence="9">Catalyzes the transfer of the alpha-amino group from S-adenosyl-L-methionine (SAM) to 7-keto-8-aminopelargonic acid (KAPA) to form 7,8-diaminopelargonic acid (DAPA). It is the only aminotransferase known to utilize SAM as an amino donor.</text>
</comment>
<feature type="modified residue" description="N6-(pyridoxal phosphate)lysine" evidence="9">
    <location>
        <position position="285"/>
    </location>
</feature>
<dbReference type="InterPro" id="IPR015421">
    <property type="entry name" value="PyrdxlP-dep_Trfase_major"/>
</dbReference>
<dbReference type="Pfam" id="PF00202">
    <property type="entry name" value="Aminotran_3"/>
    <property type="match status" value="1"/>
</dbReference>
<dbReference type="PANTHER" id="PTHR42684">
    <property type="entry name" value="ADENOSYLMETHIONINE-8-AMINO-7-OXONONANOATE AMINOTRANSFERASE"/>
    <property type="match status" value="1"/>
</dbReference>
<feature type="binding site" evidence="9">
    <location>
        <position position="285"/>
    </location>
    <ligand>
        <name>substrate</name>
    </ligand>
</feature>
<keyword evidence="7 9" id="KW-0663">Pyridoxal phosphate</keyword>
<accession>A0A250IEP2</accession>
<dbReference type="InterPro" id="IPR015424">
    <property type="entry name" value="PyrdxlP-dep_Trfase"/>
</dbReference>
<organism evidence="10 11">
    <name type="scientific">Melittangium boletus DSM 14713</name>
    <dbReference type="NCBI Taxonomy" id="1294270"/>
    <lineage>
        <taxon>Bacteria</taxon>
        <taxon>Pseudomonadati</taxon>
        <taxon>Myxococcota</taxon>
        <taxon>Myxococcia</taxon>
        <taxon>Myxococcales</taxon>
        <taxon>Cystobacterineae</taxon>
        <taxon>Archangiaceae</taxon>
        <taxon>Melittangium</taxon>
    </lineage>
</organism>
<feature type="site" description="Participates in the substrate recognition with KAPA and in a stacking interaction with the adenine ring of SAM" evidence="9">
    <location>
        <position position="18"/>
    </location>
</feature>
<dbReference type="PIRSF" id="PIRSF000521">
    <property type="entry name" value="Transaminase_4ab_Lys_Orn"/>
    <property type="match status" value="1"/>
</dbReference>
<dbReference type="Proteomes" id="UP000217289">
    <property type="component" value="Chromosome"/>
</dbReference>
<dbReference type="PANTHER" id="PTHR42684:SF3">
    <property type="entry name" value="ADENOSYLMETHIONINE-8-AMINO-7-OXONONANOATE AMINOTRANSFERASE"/>
    <property type="match status" value="1"/>
</dbReference>
<proteinExistence type="inferred from homology"/>
<dbReference type="InterPro" id="IPR049704">
    <property type="entry name" value="Aminotrans_3_PPA_site"/>
</dbReference>
<evidence type="ECO:0000313" key="10">
    <source>
        <dbReference type="EMBL" id="ATB30299.1"/>
    </source>
</evidence>
<dbReference type="PROSITE" id="PS00600">
    <property type="entry name" value="AA_TRANSFER_CLASS_3"/>
    <property type="match status" value="1"/>
</dbReference>
<evidence type="ECO:0000256" key="3">
    <source>
        <dbReference type="ARBA" id="ARBA00022576"/>
    </source>
</evidence>
<keyword evidence="5 9" id="KW-0949">S-adenosyl-L-methionine</keyword>
<feature type="binding site" evidence="9">
    <location>
        <begin position="126"/>
        <end position="127"/>
    </location>
    <ligand>
        <name>pyridoxal 5'-phosphate</name>
        <dbReference type="ChEBI" id="CHEBI:597326"/>
    </ligand>
</feature>
<evidence type="ECO:0000256" key="4">
    <source>
        <dbReference type="ARBA" id="ARBA00022679"/>
    </source>
</evidence>
<dbReference type="Gene3D" id="3.40.640.10">
    <property type="entry name" value="Type I PLP-dependent aspartate aminotransferase-like (Major domain)"/>
    <property type="match status" value="1"/>
</dbReference>
<dbReference type="GO" id="GO:0030170">
    <property type="term" value="F:pyridoxal phosphate binding"/>
    <property type="evidence" value="ECO:0007669"/>
    <property type="project" value="UniProtKB-UniRule"/>
</dbReference>
<evidence type="ECO:0000256" key="6">
    <source>
        <dbReference type="ARBA" id="ARBA00022756"/>
    </source>
</evidence>
<feature type="binding site" evidence="9">
    <location>
        <position position="56"/>
    </location>
    <ligand>
        <name>substrate</name>
    </ligand>
</feature>
<dbReference type="Gene3D" id="3.90.1150.10">
    <property type="entry name" value="Aspartate Aminotransferase, domain 1"/>
    <property type="match status" value="1"/>
</dbReference>
<dbReference type="GO" id="GO:0005737">
    <property type="term" value="C:cytoplasm"/>
    <property type="evidence" value="ECO:0007669"/>
    <property type="project" value="UniProtKB-SubCell"/>
</dbReference>
<evidence type="ECO:0000256" key="8">
    <source>
        <dbReference type="ARBA" id="ARBA00048449"/>
    </source>
</evidence>
<feature type="binding site" evidence="9">
    <location>
        <position position="256"/>
    </location>
    <ligand>
        <name>pyridoxal 5'-phosphate</name>
        <dbReference type="ChEBI" id="CHEBI:597326"/>
    </ligand>
</feature>
<comment type="catalytic activity">
    <reaction evidence="8 9">
        <text>(8S)-8-amino-7-oxononanoate + S-adenosyl-L-methionine = S-adenosyl-4-methylsulfanyl-2-oxobutanoate + (7R,8S)-7,8-diammoniononanoate</text>
        <dbReference type="Rhea" id="RHEA:16861"/>
        <dbReference type="ChEBI" id="CHEBI:16490"/>
        <dbReference type="ChEBI" id="CHEBI:59789"/>
        <dbReference type="ChEBI" id="CHEBI:149468"/>
        <dbReference type="ChEBI" id="CHEBI:149469"/>
        <dbReference type="EC" id="2.6.1.62"/>
    </reaction>
</comment>
<keyword evidence="6 9" id="KW-0093">Biotin biosynthesis</keyword>
<dbReference type="EMBL" id="CP022163">
    <property type="protein sequence ID" value="ATB30299.1"/>
    <property type="molecule type" value="Genomic_DNA"/>
</dbReference>
<dbReference type="EC" id="2.6.1.62" evidence="9"/>
<keyword evidence="4 9" id="KW-0808">Transferase</keyword>
<dbReference type="NCBIfam" id="TIGR00508">
    <property type="entry name" value="bioA"/>
    <property type="match status" value="1"/>
</dbReference>
<dbReference type="KEGG" id="mbd:MEBOL_003759"/>
<comment type="subcellular location">
    <subcellularLocation>
        <location evidence="9">Cytoplasm</location>
    </subcellularLocation>
</comment>
<feature type="binding site" evidence="9">
    <location>
        <begin position="319"/>
        <end position="320"/>
    </location>
    <ligand>
        <name>pyridoxal 5'-phosphate</name>
        <dbReference type="ChEBI" id="CHEBI:597326"/>
    </ligand>
</feature>
<evidence type="ECO:0000256" key="5">
    <source>
        <dbReference type="ARBA" id="ARBA00022691"/>
    </source>
</evidence>
<evidence type="ECO:0000256" key="2">
    <source>
        <dbReference type="ARBA" id="ARBA00005063"/>
    </source>
</evidence>
<dbReference type="InterPro" id="IPR005815">
    <property type="entry name" value="BioA"/>
</dbReference>
<comment type="cofactor">
    <cofactor evidence="1 9">
        <name>pyridoxal 5'-phosphate</name>
        <dbReference type="ChEBI" id="CHEBI:597326"/>
    </cofactor>
</comment>
<gene>
    <name evidence="9" type="primary">bioA</name>
    <name evidence="10" type="ORF">MEBOL_003759</name>
</gene>
<dbReference type="OrthoDB" id="9801834at2"/>
<comment type="subunit">
    <text evidence="9">Homodimer.</text>
</comment>
<evidence type="ECO:0000256" key="7">
    <source>
        <dbReference type="ARBA" id="ARBA00022898"/>
    </source>
</evidence>
<dbReference type="RefSeq" id="WP_095978761.1">
    <property type="nucleotide sequence ID" value="NZ_CP022163.1"/>
</dbReference>
<dbReference type="AlphaFoldDB" id="A0A250IEP2"/>
<feature type="binding site" evidence="9">
    <location>
        <position position="318"/>
    </location>
    <ligand>
        <name>substrate</name>
    </ligand>
</feature>
<dbReference type="InterPro" id="IPR015422">
    <property type="entry name" value="PyrdxlP-dep_Trfase_small"/>
</dbReference>
<dbReference type="CDD" id="cd00610">
    <property type="entry name" value="OAT_like"/>
    <property type="match status" value="1"/>
</dbReference>
<name>A0A250IEP2_9BACT</name>
<sequence length="445" mass="47826">MERSDVVARDKRYVWHPYTAMDEYIARTDPLVVVDAEGPYLRDADGTRYLDANGSWWVSTLGHRHPRLVRALVEQAGRFPHASLAGVTHEPAALLAEELAALAPGAGRADVPEAARLSRVFYSDNGSTAVEVAIKMAAQYWAQNGRPQRTRFITLSGAFHGETIGATSVGGVEVFRDVFGPLLFDVVHVPSPAEPSGWERAFAQVESALREHPDEIAAVIVEPLIQGAAGMQMYAPAFLRAVREATRAVDTFLIADEVFTGLGRTGARFACDLADVVPDLLCLAKALSGGILPFGATLATERIFTGFGGGPERALYYGHSYCGNPLGSAVAREVLAVYRDEDVLGQVARKAPRVRAAFERMAETIPGVTRPRALGMVGAVDLGGGGYLARAGWRVYEAARRRGLYLRPLGDTVYVAPALNIPDAALEELLGGVEESLREVARGSS</sequence>
<evidence type="ECO:0000313" key="11">
    <source>
        <dbReference type="Proteomes" id="UP000217289"/>
    </source>
</evidence>
<dbReference type="UniPathway" id="UPA00078">
    <property type="reaction ID" value="UER00160"/>
</dbReference>
<evidence type="ECO:0000256" key="1">
    <source>
        <dbReference type="ARBA" id="ARBA00001933"/>
    </source>
</evidence>
<dbReference type="SUPFAM" id="SSF53383">
    <property type="entry name" value="PLP-dependent transferases"/>
    <property type="match status" value="1"/>
</dbReference>
<comment type="caution">
    <text evidence="9">Lacks conserved residue(s) required for the propagation of feature annotation.</text>
</comment>
<comment type="similarity">
    <text evidence="9">Belongs to the class-III pyridoxal-phosphate-dependent aminotransferase family. BioA subfamily.</text>
</comment>
<dbReference type="FunFam" id="3.40.640.10:FF:000004">
    <property type="entry name" value="Acetylornithine aminotransferase"/>
    <property type="match status" value="1"/>
</dbReference>